<dbReference type="Proteomes" id="UP001152799">
    <property type="component" value="Chromosome 10"/>
</dbReference>
<reference evidence="1" key="1">
    <citation type="submission" date="2022-01" db="EMBL/GenBank/DDBJ databases">
        <authorList>
            <person name="King R."/>
        </authorList>
    </citation>
    <scope>NUCLEOTIDE SEQUENCE</scope>
</reference>
<organism evidence="1 2">
    <name type="scientific">Ceutorhynchus assimilis</name>
    <name type="common">cabbage seed weevil</name>
    <dbReference type="NCBI Taxonomy" id="467358"/>
    <lineage>
        <taxon>Eukaryota</taxon>
        <taxon>Metazoa</taxon>
        <taxon>Ecdysozoa</taxon>
        <taxon>Arthropoda</taxon>
        <taxon>Hexapoda</taxon>
        <taxon>Insecta</taxon>
        <taxon>Pterygota</taxon>
        <taxon>Neoptera</taxon>
        <taxon>Endopterygota</taxon>
        <taxon>Coleoptera</taxon>
        <taxon>Polyphaga</taxon>
        <taxon>Cucujiformia</taxon>
        <taxon>Curculionidae</taxon>
        <taxon>Ceutorhynchinae</taxon>
        <taxon>Ceutorhynchus</taxon>
    </lineage>
</organism>
<sequence length="162" mass="18292">MALSEEEKIVIKNLVNRGYKVHQILQHSDNTLRKSTVYDFVKKLRETGSIQRREGSGRPKTVRTEDNIALIRNLASVSPERRPNCVVSTKIGAMFIFPREENKRLGTNPPCHNNLPIVEEIKIIMENAKHDAINCAKDLNMLLPDELIKSALETISLPPIGV</sequence>
<keyword evidence="2" id="KW-1185">Reference proteome</keyword>
<evidence type="ECO:0000313" key="2">
    <source>
        <dbReference type="Proteomes" id="UP001152799"/>
    </source>
</evidence>
<name>A0A9N9MGJ6_9CUCU</name>
<dbReference type="EMBL" id="OU892286">
    <property type="protein sequence ID" value="CAG9761342.1"/>
    <property type="molecule type" value="Genomic_DNA"/>
</dbReference>
<evidence type="ECO:0000313" key="1">
    <source>
        <dbReference type="EMBL" id="CAG9761342.1"/>
    </source>
</evidence>
<protein>
    <submittedName>
        <fullName evidence="1">Uncharacterized protein</fullName>
    </submittedName>
</protein>
<proteinExistence type="predicted"/>
<dbReference type="AlphaFoldDB" id="A0A9N9MGJ6"/>
<dbReference type="OrthoDB" id="8195099at2759"/>
<accession>A0A9N9MGJ6</accession>
<gene>
    <name evidence="1" type="ORF">CEUTPL_LOCUS2047</name>
</gene>